<name>A0ABR1E4P8_NECAM</name>
<keyword evidence="2" id="KW-1185">Reference proteome</keyword>
<proteinExistence type="predicted"/>
<comment type="caution">
    <text evidence="1">The sequence shown here is derived from an EMBL/GenBank/DDBJ whole genome shotgun (WGS) entry which is preliminary data.</text>
</comment>
<protein>
    <submittedName>
        <fullName evidence="1">Uncharacterized protein</fullName>
    </submittedName>
</protein>
<evidence type="ECO:0000313" key="2">
    <source>
        <dbReference type="Proteomes" id="UP001303046"/>
    </source>
</evidence>
<gene>
    <name evidence="1" type="primary">Necator_chrV.g20141</name>
    <name evidence="1" type="ORF">RB195_015349</name>
</gene>
<sequence length="67" mass="7615">MVKEDVRTLDVDRQFSRDVKFRNSDGWIDSMRAVVEDRKGSDTFKDDIPPAKMQIAALAASRVTQAE</sequence>
<dbReference type="Proteomes" id="UP001303046">
    <property type="component" value="Unassembled WGS sequence"/>
</dbReference>
<dbReference type="EMBL" id="JAVFWL010000005">
    <property type="protein sequence ID" value="KAK6757473.1"/>
    <property type="molecule type" value="Genomic_DNA"/>
</dbReference>
<evidence type="ECO:0000313" key="1">
    <source>
        <dbReference type="EMBL" id="KAK6757473.1"/>
    </source>
</evidence>
<reference evidence="1 2" key="1">
    <citation type="submission" date="2023-08" db="EMBL/GenBank/DDBJ databases">
        <title>A Necator americanus chromosomal reference genome.</title>
        <authorList>
            <person name="Ilik V."/>
            <person name="Petrzelkova K.J."/>
            <person name="Pardy F."/>
            <person name="Fuh T."/>
            <person name="Niatou-Singa F.S."/>
            <person name="Gouil Q."/>
            <person name="Baker L."/>
            <person name="Ritchie M.E."/>
            <person name="Jex A.R."/>
            <person name="Gazzola D."/>
            <person name="Li H."/>
            <person name="Toshio Fujiwara R."/>
            <person name="Zhan B."/>
            <person name="Aroian R.V."/>
            <person name="Pafco B."/>
            <person name="Schwarz E.M."/>
        </authorList>
    </citation>
    <scope>NUCLEOTIDE SEQUENCE [LARGE SCALE GENOMIC DNA]</scope>
    <source>
        <strain evidence="1 2">Aroian</strain>
        <tissue evidence="1">Whole animal</tissue>
    </source>
</reference>
<organism evidence="1 2">
    <name type="scientific">Necator americanus</name>
    <name type="common">Human hookworm</name>
    <dbReference type="NCBI Taxonomy" id="51031"/>
    <lineage>
        <taxon>Eukaryota</taxon>
        <taxon>Metazoa</taxon>
        <taxon>Ecdysozoa</taxon>
        <taxon>Nematoda</taxon>
        <taxon>Chromadorea</taxon>
        <taxon>Rhabditida</taxon>
        <taxon>Rhabditina</taxon>
        <taxon>Rhabditomorpha</taxon>
        <taxon>Strongyloidea</taxon>
        <taxon>Ancylostomatidae</taxon>
        <taxon>Bunostominae</taxon>
        <taxon>Necator</taxon>
    </lineage>
</organism>
<accession>A0ABR1E4P8</accession>